<name>A0A2T0LWL9_9PSEU</name>
<dbReference type="InterPro" id="IPR022898">
    <property type="entry name" value="RNase_HII"/>
</dbReference>
<dbReference type="NCBIfam" id="NF000598">
    <property type="entry name" value="PRK00015.2-2"/>
    <property type="match status" value="1"/>
</dbReference>
<keyword evidence="10 14" id="KW-0479">Metal-binding</keyword>
<organism evidence="18 19">
    <name type="scientific">Prauserella shujinwangii</name>
    <dbReference type="NCBI Taxonomy" id="1453103"/>
    <lineage>
        <taxon>Bacteria</taxon>
        <taxon>Bacillati</taxon>
        <taxon>Actinomycetota</taxon>
        <taxon>Actinomycetes</taxon>
        <taxon>Pseudonocardiales</taxon>
        <taxon>Pseudonocardiaceae</taxon>
        <taxon>Prauserella</taxon>
    </lineage>
</organism>
<dbReference type="InterPro" id="IPR001352">
    <property type="entry name" value="RNase_HII/HIII"/>
</dbReference>
<dbReference type="GO" id="GO:0032299">
    <property type="term" value="C:ribonuclease H2 complex"/>
    <property type="evidence" value="ECO:0007669"/>
    <property type="project" value="TreeGrafter"/>
</dbReference>
<evidence type="ECO:0000256" key="8">
    <source>
        <dbReference type="ARBA" id="ARBA00022490"/>
    </source>
</evidence>
<evidence type="ECO:0000256" key="5">
    <source>
        <dbReference type="ARBA" id="ARBA00007383"/>
    </source>
</evidence>
<proteinExistence type="inferred from homology"/>
<protein>
    <recommendedName>
        <fullName evidence="7 14">Ribonuclease HII</fullName>
        <shortName evidence="14">RNase HII</shortName>
        <ecNumber evidence="6 14">3.1.26.4</ecNumber>
    </recommendedName>
</protein>
<dbReference type="Gene3D" id="3.30.420.10">
    <property type="entry name" value="Ribonuclease H-like superfamily/Ribonuclease H"/>
    <property type="match status" value="1"/>
</dbReference>
<dbReference type="EC" id="3.1.26.4" evidence="6 14"/>
<evidence type="ECO:0000313" key="19">
    <source>
        <dbReference type="Proteomes" id="UP000238362"/>
    </source>
</evidence>
<evidence type="ECO:0000259" key="17">
    <source>
        <dbReference type="PROSITE" id="PS51975"/>
    </source>
</evidence>
<dbReference type="InterPro" id="IPR036397">
    <property type="entry name" value="RNaseH_sf"/>
</dbReference>
<keyword evidence="19" id="KW-1185">Reference proteome</keyword>
<dbReference type="InterPro" id="IPR024567">
    <property type="entry name" value="RNase_HII/HIII_dom"/>
</dbReference>
<evidence type="ECO:0000256" key="6">
    <source>
        <dbReference type="ARBA" id="ARBA00012180"/>
    </source>
</evidence>
<evidence type="ECO:0000313" key="18">
    <source>
        <dbReference type="EMBL" id="PRX48397.1"/>
    </source>
</evidence>
<evidence type="ECO:0000256" key="9">
    <source>
        <dbReference type="ARBA" id="ARBA00022722"/>
    </source>
</evidence>
<dbReference type="PROSITE" id="PS51975">
    <property type="entry name" value="RNASE_H_2"/>
    <property type="match status" value="1"/>
</dbReference>
<keyword evidence="11 14" id="KW-0255">Endonuclease</keyword>
<feature type="binding site" evidence="14 15">
    <location>
        <position position="143"/>
    </location>
    <ligand>
        <name>a divalent metal cation</name>
        <dbReference type="ChEBI" id="CHEBI:60240"/>
    </ligand>
</feature>
<dbReference type="SUPFAM" id="SSF53098">
    <property type="entry name" value="Ribonuclease H-like"/>
    <property type="match status" value="1"/>
</dbReference>
<accession>A0A2T0LWL9</accession>
<dbReference type="CDD" id="cd07182">
    <property type="entry name" value="RNase_HII_bacteria_HII_like"/>
    <property type="match status" value="1"/>
</dbReference>
<dbReference type="NCBIfam" id="NF000595">
    <property type="entry name" value="PRK00015.1-3"/>
    <property type="match status" value="1"/>
</dbReference>
<comment type="catalytic activity">
    <reaction evidence="1 14 15 16">
        <text>Endonucleolytic cleavage to 5'-phosphomonoester.</text>
        <dbReference type="EC" id="3.1.26.4"/>
    </reaction>
</comment>
<keyword evidence="12 14" id="KW-0378">Hydrolase</keyword>
<dbReference type="PANTHER" id="PTHR10954">
    <property type="entry name" value="RIBONUCLEASE H2 SUBUNIT A"/>
    <property type="match status" value="1"/>
</dbReference>
<dbReference type="GO" id="GO:0005737">
    <property type="term" value="C:cytoplasm"/>
    <property type="evidence" value="ECO:0007669"/>
    <property type="project" value="UniProtKB-SubCell"/>
</dbReference>
<evidence type="ECO:0000256" key="11">
    <source>
        <dbReference type="ARBA" id="ARBA00022759"/>
    </source>
</evidence>
<evidence type="ECO:0000256" key="13">
    <source>
        <dbReference type="ARBA" id="ARBA00023211"/>
    </source>
</evidence>
<evidence type="ECO:0000256" key="1">
    <source>
        <dbReference type="ARBA" id="ARBA00000077"/>
    </source>
</evidence>
<evidence type="ECO:0000256" key="16">
    <source>
        <dbReference type="RuleBase" id="RU003515"/>
    </source>
</evidence>
<sequence length="283" mass="29622">MGAVTAGVRRSRIPGTVLRPPRAVVRGETSWALQSALDRRGLGPVAGVDEAGRGACAGPLVVAACVLRPGDGARLSELTDSKLLTPAARERVYDRVLARAVDHAIVVIPPDEVDALGVHVTNVEGMRRAVAALRTAPGYVLTDGFRVPGLPAPSVPVVKGDRAVACVAAASVLAKVTRDRIMAGLHDEHPVYGFDVHKGYTTAEHGEALTAHGPSEVHRWSFANVAHAAAAHGRRPPRRVMLSAAALQAGAPRADSEDVSQNGLFAEEDLPGLRDLRGGARFS</sequence>
<evidence type="ECO:0000256" key="14">
    <source>
        <dbReference type="HAMAP-Rule" id="MF_00052"/>
    </source>
</evidence>
<dbReference type="OrthoDB" id="9803420at2"/>
<comment type="cofactor">
    <cofactor evidence="2">
        <name>Mg(2+)</name>
        <dbReference type="ChEBI" id="CHEBI:18420"/>
    </cofactor>
</comment>
<gene>
    <name evidence="14" type="primary">rnhB</name>
    <name evidence="18" type="ORF">B0I33_104213</name>
</gene>
<evidence type="ECO:0000256" key="10">
    <source>
        <dbReference type="ARBA" id="ARBA00022723"/>
    </source>
</evidence>
<comment type="similarity">
    <text evidence="5 14 16">Belongs to the RNase HII family.</text>
</comment>
<dbReference type="HAMAP" id="MF_00052_B">
    <property type="entry name" value="RNase_HII_B"/>
    <property type="match status" value="1"/>
</dbReference>
<keyword evidence="8 14" id="KW-0963">Cytoplasm</keyword>
<feature type="domain" description="RNase H type-2" evidence="17">
    <location>
        <begin position="43"/>
        <end position="234"/>
    </location>
</feature>
<dbReference type="FunFam" id="3.30.420.10:FF:000113">
    <property type="entry name" value="Ribonuclease HII"/>
    <property type="match status" value="1"/>
</dbReference>
<keyword evidence="9 14" id="KW-0540">Nuclease</keyword>
<dbReference type="GO" id="GO:0006298">
    <property type="term" value="P:mismatch repair"/>
    <property type="evidence" value="ECO:0007669"/>
    <property type="project" value="TreeGrafter"/>
</dbReference>
<comment type="function">
    <text evidence="3 14 16">Endonuclease that specifically degrades the RNA of RNA-DNA hybrids.</text>
</comment>
<evidence type="ECO:0000256" key="4">
    <source>
        <dbReference type="ARBA" id="ARBA00004496"/>
    </source>
</evidence>
<feature type="binding site" evidence="14 15">
    <location>
        <position position="50"/>
    </location>
    <ligand>
        <name>a divalent metal cation</name>
        <dbReference type="ChEBI" id="CHEBI:60240"/>
    </ligand>
</feature>
<comment type="subcellular location">
    <subcellularLocation>
        <location evidence="4 14">Cytoplasm</location>
    </subcellularLocation>
</comment>
<dbReference type="GO" id="GO:0004523">
    <property type="term" value="F:RNA-DNA hybrid ribonuclease activity"/>
    <property type="evidence" value="ECO:0007669"/>
    <property type="project" value="UniProtKB-UniRule"/>
</dbReference>
<dbReference type="GO" id="GO:0003723">
    <property type="term" value="F:RNA binding"/>
    <property type="evidence" value="ECO:0007669"/>
    <property type="project" value="UniProtKB-UniRule"/>
</dbReference>
<dbReference type="GO" id="GO:0043137">
    <property type="term" value="P:DNA replication, removal of RNA primer"/>
    <property type="evidence" value="ECO:0007669"/>
    <property type="project" value="TreeGrafter"/>
</dbReference>
<dbReference type="PANTHER" id="PTHR10954:SF18">
    <property type="entry name" value="RIBONUCLEASE HII"/>
    <property type="match status" value="1"/>
</dbReference>
<dbReference type="EMBL" id="PVNH01000004">
    <property type="protein sequence ID" value="PRX48397.1"/>
    <property type="molecule type" value="Genomic_DNA"/>
</dbReference>
<dbReference type="AlphaFoldDB" id="A0A2T0LWL9"/>
<comment type="caution">
    <text evidence="18">The sequence shown here is derived from an EMBL/GenBank/DDBJ whole genome shotgun (WGS) entry which is preliminary data.</text>
</comment>
<dbReference type="Proteomes" id="UP000238362">
    <property type="component" value="Unassembled WGS sequence"/>
</dbReference>
<evidence type="ECO:0000256" key="12">
    <source>
        <dbReference type="ARBA" id="ARBA00022801"/>
    </source>
</evidence>
<dbReference type="GO" id="GO:0030145">
    <property type="term" value="F:manganese ion binding"/>
    <property type="evidence" value="ECO:0007669"/>
    <property type="project" value="UniProtKB-UniRule"/>
</dbReference>
<keyword evidence="13 14" id="KW-0464">Manganese</keyword>
<evidence type="ECO:0000256" key="15">
    <source>
        <dbReference type="PROSITE-ProRule" id="PRU01319"/>
    </source>
</evidence>
<feature type="binding site" evidence="14 15">
    <location>
        <position position="49"/>
    </location>
    <ligand>
        <name>a divalent metal cation</name>
        <dbReference type="ChEBI" id="CHEBI:60240"/>
    </ligand>
</feature>
<evidence type="ECO:0000256" key="2">
    <source>
        <dbReference type="ARBA" id="ARBA00001946"/>
    </source>
</evidence>
<reference evidence="18 19" key="1">
    <citation type="submission" date="2018-03" db="EMBL/GenBank/DDBJ databases">
        <title>Genomic Encyclopedia of Type Strains, Phase III (KMG-III): the genomes of soil and plant-associated and newly described type strains.</title>
        <authorList>
            <person name="Whitman W."/>
        </authorList>
    </citation>
    <scope>NUCLEOTIDE SEQUENCE [LARGE SCALE GENOMIC DNA]</scope>
    <source>
        <strain evidence="18 19">CGMCC 4.7125</strain>
    </source>
</reference>
<evidence type="ECO:0000256" key="7">
    <source>
        <dbReference type="ARBA" id="ARBA00019179"/>
    </source>
</evidence>
<comment type="cofactor">
    <cofactor evidence="14 15">
        <name>Mn(2+)</name>
        <dbReference type="ChEBI" id="CHEBI:29035"/>
    </cofactor>
    <cofactor evidence="14 15">
        <name>Mg(2+)</name>
        <dbReference type="ChEBI" id="CHEBI:18420"/>
    </cofactor>
    <text evidence="14 15">Manganese or magnesium. Binds 1 divalent metal ion per monomer in the absence of substrate. May bind a second metal ion after substrate binding.</text>
</comment>
<dbReference type="InterPro" id="IPR012337">
    <property type="entry name" value="RNaseH-like_sf"/>
</dbReference>
<dbReference type="Pfam" id="PF01351">
    <property type="entry name" value="RNase_HII"/>
    <property type="match status" value="1"/>
</dbReference>
<evidence type="ECO:0000256" key="3">
    <source>
        <dbReference type="ARBA" id="ARBA00004065"/>
    </source>
</evidence>